<feature type="region of interest" description="Disordered" evidence="9">
    <location>
        <begin position="421"/>
        <end position="541"/>
    </location>
</feature>
<keyword evidence="5 7" id="KW-0694">RNA-binding</keyword>
<dbReference type="EC" id="2.7.7.19" evidence="7"/>
<comment type="similarity">
    <text evidence="7 8">Belongs to the tRNA nucleotidyltransferase/poly(A) polymerase family.</text>
</comment>
<dbReference type="HAMAP" id="MF_00957">
    <property type="entry name" value="PolyA_pol"/>
    <property type="match status" value="1"/>
</dbReference>
<comment type="catalytic activity">
    <reaction evidence="7">
        <text>RNA(n) + ATP = RNA(n)-3'-adenine ribonucleotide + diphosphate</text>
        <dbReference type="Rhea" id="RHEA:11332"/>
        <dbReference type="Rhea" id="RHEA-COMP:14527"/>
        <dbReference type="Rhea" id="RHEA-COMP:17347"/>
        <dbReference type="ChEBI" id="CHEBI:30616"/>
        <dbReference type="ChEBI" id="CHEBI:33019"/>
        <dbReference type="ChEBI" id="CHEBI:140395"/>
        <dbReference type="ChEBI" id="CHEBI:173115"/>
        <dbReference type="EC" id="2.7.7.19"/>
    </reaction>
</comment>
<name>A0A227KAE2_9BURK</name>
<dbReference type="SUPFAM" id="SSF81301">
    <property type="entry name" value="Nucleotidyltransferase"/>
    <property type="match status" value="1"/>
</dbReference>
<dbReference type="AlphaFoldDB" id="A0A227KAE2"/>
<evidence type="ECO:0000256" key="7">
    <source>
        <dbReference type="HAMAP-Rule" id="MF_00957"/>
    </source>
</evidence>
<accession>A0A227KAE2</accession>
<feature type="compositionally biased region" description="Basic residues" evidence="9">
    <location>
        <begin position="443"/>
        <end position="452"/>
    </location>
</feature>
<feature type="active site" evidence="7">
    <location>
        <position position="149"/>
    </location>
</feature>
<dbReference type="Gene3D" id="1.10.3090.10">
    <property type="entry name" value="cca-adding enzyme, domain 2"/>
    <property type="match status" value="1"/>
</dbReference>
<evidence type="ECO:0000256" key="4">
    <source>
        <dbReference type="ARBA" id="ARBA00022840"/>
    </source>
</evidence>
<sequence>MIQEIVESVQNLFGTRKIRRKPRILTKEEHQIDINKVSPFAVSVCQKLKDAGFKAFIVGGAVRDLLIDHTPKDFDVATDATPEQIKKITRRAIIIGRRFRLVHVTRGAETIEVATFRGLRQDGVEKDRQGRVIDDNVFGEQFEDAARRDFTVNAMYYDPLEEEVYDYHNGLLDIKKKRIRMIGDPELRYREDPVRILRAIRIGAKLGFKIDPKTSKPIREMQKLLLAVPEPRLFDEIMKMLMSGASVECMSLLDEEGVNVNIPLLKEYLSAKNDPFLLKAMEKSDARVAHGKPISQSFIFATLFWSLVKKEVEKVKKEVPDVTIPRQWQMAIARVTESPLLKGVQRRFFRDMEDIWRLQPRFDRRTASVAFKLIEHPRFRAAYDFLLIRASCGEVPHELADWWTAFEEAPADERKDMLQDLARQTRSRSREGQIKGGLEEPKKRRRTRKRKPAVVSSLEAPQASSDATESPVVKSEPPQVNSGETPEKPAVEKKHETPRSIPSQEKLQAEQRKNSYTEAAERPARRKPKAKSVLLTTPKKQ</sequence>
<proteinExistence type="inferred from homology"/>
<dbReference type="GO" id="GO:0043633">
    <property type="term" value="P:polyadenylation-dependent RNA catabolic process"/>
    <property type="evidence" value="ECO:0007669"/>
    <property type="project" value="InterPro"/>
</dbReference>
<evidence type="ECO:0000256" key="8">
    <source>
        <dbReference type="RuleBase" id="RU003953"/>
    </source>
</evidence>
<feature type="domain" description="Polymerase A arginine-rich C-terminal" evidence="11">
    <location>
        <begin position="329"/>
        <end position="450"/>
    </location>
</feature>
<dbReference type="Pfam" id="PF12627">
    <property type="entry name" value="PolyA_pol_RNAbd"/>
    <property type="match status" value="1"/>
</dbReference>
<dbReference type="SUPFAM" id="SSF81891">
    <property type="entry name" value="Poly A polymerase C-terminal region-like"/>
    <property type="match status" value="1"/>
</dbReference>
<dbReference type="GO" id="GO:0005524">
    <property type="term" value="F:ATP binding"/>
    <property type="evidence" value="ECO:0007669"/>
    <property type="project" value="UniProtKB-UniRule"/>
</dbReference>
<dbReference type="RefSeq" id="WP_066593681.1">
    <property type="nucleotide sequence ID" value="NZ_CAJTBZ010000043.1"/>
</dbReference>
<dbReference type="InterPro" id="IPR025866">
    <property type="entry name" value="PolyA_pol_arg_C_dom"/>
</dbReference>
<feature type="active site" evidence="7">
    <location>
        <position position="73"/>
    </location>
</feature>
<keyword evidence="4 7" id="KW-0067">ATP-binding</keyword>
<keyword evidence="6 7" id="KW-0804">Transcription</keyword>
<dbReference type="Gene3D" id="3.30.460.10">
    <property type="entry name" value="Beta Polymerase, domain 2"/>
    <property type="match status" value="1"/>
</dbReference>
<dbReference type="PANTHER" id="PTHR43051">
    <property type="entry name" value="POLYNUCLEOTIDE ADENYLYLTRANSFERASE FAMILY PROTEIN"/>
    <property type="match status" value="1"/>
</dbReference>
<keyword evidence="1 7" id="KW-0507">mRNA processing</keyword>
<dbReference type="PANTHER" id="PTHR43051:SF1">
    <property type="entry name" value="POLYNUCLEOTIDE ADENYLYLTRANSFERASE FAMILY PROTEIN"/>
    <property type="match status" value="1"/>
</dbReference>
<comment type="caution">
    <text evidence="13">The sequence shown here is derived from an EMBL/GenBank/DDBJ whole genome shotgun (WGS) entry which is preliminary data.</text>
</comment>
<dbReference type="GO" id="GO:0003723">
    <property type="term" value="F:RNA binding"/>
    <property type="evidence" value="ECO:0007669"/>
    <property type="project" value="UniProtKB-UniRule"/>
</dbReference>
<dbReference type="Proteomes" id="UP000214610">
    <property type="component" value="Unassembled WGS sequence"/>
</dbReference>
<dbReference type="GeneID" id="78361836"/>
<evidence type="ECO:0000256" key="9">
    <source>
        <dbReference type="SAM" id="MobiDB-lite"/>
    </source>
</evidence>
<dbReference type="InterPro" id="IPR002646">
    <property type="entry name" value="PolA_pol_head_dom"/>
</dbReference>
<gene>
    <name evidence="7" type="primary">pcnB</name>
    <name evidence="13" type="ORF">ADH67_11935</name>
</gene>
<feature type="domain" description="tRNA nucleotidyltransferase/poly(A) polymerase RNA and SrmB- binding" evidence="12">
    <location>
        <begin position="207"/>
        <end position="258"/>
    </location>
</feature>
<evidence type="ECO:0000256" key="6">
    <source>
        <dbReference type="ARBA" id="ARBA00023163"/>
    </source>
</evidence>
<comment type="function">
    <text evidence="7">Adds poly(A) tail to the 3' end of many RNAs, which usually targets these RNAs for decay. Plays a significant role in the global control of gene expression, through influencing the rate of transcript degradation, and in the general RNA quality control.</text>
</comment>
<dbReference type="Pfam" id="PF12626">
    <property type="entry name" value="PolyA_pol_arg_C"/>
    <property type="match status" value="1"/>
</dbReference>
<dbReference type="GO" id="GO:0006397">
    <property type="term" value="P:mRNA processing"/>
    <property type="evidence" value="ECO:0007669"/>
    <property type="project" value="UniProtKB-KW"/>
</dbReference>
<dbReference type="InterPro" id="IPR032828">
    <property type="entry name" value="PolyA_RNA-bd"/>
</dbReference>
<keyword evidence="2 7" id="KW-0808">Transferase</keyword>
<reference evidence="14" key="1">
    <citation type="submission" date="2017-05" db="EMBL/GenBank/DDBJ databases">
        <title>Improved OligoMM genomes.</title>
        <authorList>
            <person name="Garzetti D."/>
        </authorList>
    </citation>
    <scope>NUCLEOTIDE SEQUENCE [LARGE SCALE GENOMIC DNA]</scope>
    <source>
        <strain evidence="14">YL45</strain>
    </source>
</reference>
<dbReference type="Pfam" id="PF01743">
    <property type="entry name" value="PolyA_pol"/>
    <property type="match status" value="1"/>
</dbReference>
<evidence type="ECO:0000259" key="12">
    <source>
        <dbReference type="Pfam" id="PF12627"/>
    </source>
</evidence>
<evidence type="ECO:0000259" key="10">
    <source>
        <dbReference type="Pfam" id="PF01743"/>
    </source>
</evidence>
<feature type="compositionally biased region" description="Basic and acidic residues" evidence="9">
    <location>
        <begin position="507"/>
        <end position="523"/>
    </location>
</feature>
<keyword evidence="3 7" id="KW-0547">Nucleotide-binding</keyword>
<dbReference type="InterPro" id="IPR010206">
    <property type="entry name" value="PolA_pol_I"/>
</dbReference>
<organism evidence="13 14">
    <name type="scientific">Turicimonas muris</name>
    <dbReference type="NCBI Taxonomy" id="1796652"/>
    <lineage>
        <taxon>Bacteria</taxon>
        <taxon>Pseudomonadati</taxon>
        <taxon>Pseudomonadota</taxon>
        <taxon>Betaproteobacteria</taxon>
        <taxon>Burkholderiales</taxon>
        <taxon>Sutterellaceae</taxon>
        <taxon>Turicimonas</taxon>
    </lineage>
</organism>
<dbReference type="NCBIfam" id="TIGR01942">
    <property type="entry name" value="pcnB"/>
    <property type="match status" value="1"/>
</dbReference>
<dbReference type="InterPro" id="IPR043519">
    <property type="entry name" value="NT_sf"/>
</dbReference>
<dbReference type="CDD" id="cd05398">
    <property type="entry name" value="NT_ClassII-CCAase"/>
    <property type="match status" value="1"/>
</dbReference>
<feature type="compositionally biased region" description="Basic and acidic residues" evidence="9">
    <location>
        <begin position="428"/>
        <end position="442"/>
    </location>
</feature>
<evidence type="ECO:0000313" key="14">
    <source>
        <dbReference type="Proteomes" id="UP000214610"/>
    </source>
</evidence>
<dbReference type="GO" id="GO:1990817">
    <property type="term" value="F:poly(A) RNA polymerase activity"/>
    <property type="evidence" value="ECO:0007669"/>
    <property type="project" value="UniProtKB-UniRule"/>
</dbReference>
<dbReference type="EMBL" id="NHMP01000011">
    <property type="protein sequence ID" value="OXE44433.1"/>
    <property type="molecule type" value="Genomic_DNA"/>
</dbReference>
<evidence type="ECO:0000256" key="5">
    <source>
        <dbReference type="ARBA" id="ARBA00022884"/>
    </source>
</evidence>
<evidence type="ECO:0000313" key="13">
    <source>
        <dbReference type="EMBL" id="OXE44433.1"/>
    </source>
</evidence>
<feature type="domain" description="Poly A polymerase head" evidence="10">
    <location>
        <begin position="55"/>
        <end position="180"/>
    </location>
</feature>
<protein>
    <recommendedName>
        <fullName evidence="7">Poly(A) polymerase I</fullName>
        <shortName evidence="7">PAP I</shortName>
        <ecNumber evidence="7">2.7.7.19</ecNumber>
    </recommendedName>
</protein>
<evidence type="ECO:0000256" key="2">
    <source>
        <dbReference type="ARBA" id="ARBA00022679"/>
    </source>
</evidence>
<evidence type="ECO:0000259" key="11">
    <source>
        <dbReference type="Pfam" id="PF12626"/>
    </source>
</evidence>
<evidence type="ECO:0000256" key="1">
    <source>
        <dbReference type="ARBA" id="ARBA00022664"/>
    </source>
</evidence>
<keyword evidence="14" id="KW-1185">Reference proteome</keyword>
<feature type="active site" evidence="7">
    <location>
        <position position="75"/>
    </location>
</feature>
<feature type="compositionally biased region" description="Basic and acidic residues" evidence="9">
    <location>
        <begin position="485"/>
        <end position="498"/>
    </location>
</feature>
<evidence type="ECO:0000256" key="3">
    <source>
        <dbReference type="ARBA" id="ARBA00022741"/>
    </source>
</evidence>
<dbReference type="InterPro" id="IPR052191">
    <property type="entry name" value="tRNA_ntf/polyA_polymerase_I"/>
</dbReference>